<evidence type="ECO:0000313" key="3">
    <source>
        <dbReference type="Proteomes" id="UP001208689"/>
    </source>
</evidence>
<organism evidence="2 3">
    <name type="scientific">Candidatus Lokiarchaeum ossiferum</name>
    <dbReference type="NCBI Taxonomy" id="2951803"/>
    <lineage>
        <taxon>Archaea</taxon>
        <taxon>Promethearchaeati</taxon>
        <taxon>Promethearchaeota</taxon>
        <taxon>Promethearchaeia</taxon>
        <taxon>Promethearchaeales</taxon>
        <taxon>Promethearchaeaceae</taxon>
        <taxon>Candidatus Lokiarchaeum</taxon>
    </lineage>
</organism>
<evidence type="ECO:0000259" key="1">
    <source>
        <dbReference type="SMART" id="SM00849"/>
    </source>
</evidence>
<dbReference type="InterPro" id="IPR050855">
    <property type="entry name" value="NDM-1-like"/>
</dbReference>
<feature type="domain" description="Metallo-beta-lactamase" evidence="1">
    <location>
        <begin position="27"/>
        <end position="237"/>
    </location>
</feature>
<dbReference type="EMBL" id="CP104013">
    <property type="protein sequence ID" value="UYP47674.1"/>
    <property type="molecule type" value="Genomic_DNA"/>
</dbReference>
<dbReference type="InterPro" id="IPR001279">
    <property type="entry name" value="Metallo-B-lactamas"/>
</dbReference>
<dbReference type="InterPro" id="IPR036866">
    <property type="entry name" value="RibonucZ/Hydroxyglut_hydro"/>
</dbReference>
<reference evidence="2" key="1">
    <citation type="submission" date="2022-09" db="EMBL/GenBank/DDBJ databases">
        <title>Actin cytoskeleton and complex cell architecture in an #Asgard archaeon.</title>
        <authorList>
            <person name="Ponce Toledo R.I."/>
            <person name="Schleper C."/>
            <person name="Rodrigues Oliveira T."/>
            <person name="Wollweber F."/>
            <person name="Xu J."/>
            <person name="Rittmann S."/>
            <person name="Klingl A."/>
            <person name="Pilhofer M."/>
        </authorList>
    </citation>
    <scope>NUCLEOTIDE SEQUENCE</scope>
    <source>
        <strain evidence="2">B-35</strain>
    </source>
</reference>
<dbReference type="SMART" id="SM00849">
    <property type="entry name" value="Lactamase_B"/>
    <property type="match status" value="1"/>
</dbReference>
<evidence type="ECO:0000313" key="2">
    <source>
        <dbReference type="EMBL" id="UYP47674.1"/>
    </source>
</evidence>
<dbReference type="PANTHER" id="PTHR42951">
    <property type="entry name" value="METALLO-BETA-LACTAMASE DOMAIN-CONTAINING"/>
    <property type="match status" value="1"/>
</dbReference>
<dbReference type="Pfam" id="PF00753">
    <property type="entry name" value="Lactamase_B"/>
    <property type="match status" value="1"/>
</dbReference>
<accession>A0ABY6HYP0</accession>
<dbReference type="PANTHER" id="PTHR42951:SF22">
    <property type="entry name" value="METALLO BETA-LACTAMASE SUPERFAMILY LIPOPROTEIN"/>
    <property type="match status" value="1"/>
</dbReference>
<gene>
    <name evidence="2" type="ORF">NEF87_003959</name>
</gene>
<dbReference type="SUPFAM" id="SSF56281">
    <property type="entry name" value="Metallo-hydrolase/oxidoreductase"/>
    <property type="match status" value="1"/>
</dbReference>
<dbReference type="Proteomes" id="UP001208689">
    <property type="component" value="Chromosome"/>
</dbReference>
<sequence length="331" mass="38037">MPIVYKPSEILKNVYLIDTMQFSIPRITSAYCYWDGEKCLLMDIGTSDNVPIVIRALKKMHIPLEKVEGIMLTHYHFDHAGGSLRIWRKLVKRNPNFKIITTKKMREKLQNAEDHIIGARTTFGEFVGTMKPISPEFADQAFFEVEPDSPLPLNLKNNYVLQLLSTPGHTGGHLSPTIFQNNSPIFCFAGETVGCLYHSTKISPQPTSMPPNFNYDLTMQSLEKLRKLNPINLAFCHFGVITGSEDVNRYFEEFQEYMTSLRSTVIELYSKNPSTKFIVENTALFFSSNGERVDEYYRTVPQSQKFFKNLHLALIYGLLVDLGYRKSKYEK</sequence>
<proteinExistence type="predicted"/>
<name>A0ABY6HYP0_9ARCH</name>
<keyword evidence="3" id="KW-1185">Reference proteome</keyword>
<dbReference type="Gene3D" id="3.60.15.10">
    <property type="entry name" value="Ribonuclease Z/Hydroxyacylglutathione hydrolase-like"/>
    <property type="match status" value="1"/>
</dbReference>
<protein>
    <recommendedName>
        <fullName evidence="1">Metallo-beta-lactamase domain-containing protein</fullName>
    </recommendedName>
</protein>